<evidence type="ECO:0000313" key="3">
    <source>
        <dbReference type="EMBL" id="KJE25238.1"/>
    </source>
</evidence>
<feature type="region of interest" description="Disordered" evidence="1">
    <location>
        <begin position="1"/>
        <end position="21"/>
    </location>
</feature>
<accession>A0A0D8BLZ3</accession>
<gene>
    <name evidence="3" type="ORF">FF36_00371</name>
</gene>
<dbReference type="PATRIC" id="fig|1502723.3.peg.413"/>
<dbReference type="GO" id="GO:0004803">
    <property type="term" value="F:transposase activity"/>
    <property type="evidence" value="ECO:0007669"/>
    <property type="project" value="InterPro"/>
</dbReference>
<organism evidence="3 4">
    <name type="scientific">Frankia torreyi</name>
    <dbReference type="NCBI Taxonomy" id="1856"/>
    <lineage>
        <taxon>Bacteria</taxon>
        <taxon>Bacillati</taxon>
        <taxon>Actinomycetota</taxon>
        <taxon>Actinomycetes</taxon>
        <taxon>Frankiales</taxon>
        <taxon>Frankiaceae</taxon>
        <taxon>Frankia</taxon>
    </lineage>
</organism>
<evidence type="ECO:0000256" key="1">
    <source>
        <dbReference type="SAM" id="MobiDB-lite"/>
    </source>
</evidence>
<comment type="caution">
    <text evidence="3">The sequence shown here is derived from an EMBL/GenBank/DDBJ whole genome shotgun (WGS) entry which is preliminary data.</text>
</comment>
<dbReference type="AlphaFoldDB" id="A0A0D8BLZ3"/>
<evidence type="ECO:0000313" key="4">
    <source>
        <dbReference type="Proteomes" id="UP000032545"/>
    </source>
</evidence>
<name>A0A0D8BLZ3_9ACTN</name>
<protein>
    <submittedName>
        <fullName evidence="3">Tn3 transposase DDE domain-containing protein</fullName>
    </submittedName>
</protein>
<keyword evidence="4" id="KW-1185">Reference proteome</keyword>
<dbReference type="Proteomes" id="UP000032545">
    <property type="component" value="Unassembled WGS sequence"/>
</dbReference>
<sequence>MTGSDHRRRCRGRRGASGPDRSVISDTYIALFSRFIPCGVWETVHIIDGLLHNESEVTPDVVHADTQGQITGVVNQLVTEGQVVDPDDLATISLTF</sequence>
<dbReference type="EMBL" id="JYFN01000002">
    <property type="protein sequence ID" value="KJE25238.1"/>
    <property type="molecule type" value="Genomic_DNA"/>
</dbReference>
<dbReference type="InterPro" id="IPR002513">
    <property type="entry name" value="Tn3_Tnp_DDE_dom"/>
</dbReference>
<proteinExistence type="predicted"/>
<dbReference type="Pfam" id="PF01526">
    <property type="entry name" value="DDE_Tnp_Tn3"/>
    <property type="match status" value="1"/>
</dbReference>
<evidence type="ECO:0000259" key="2">
    <source>
        <dbReference type="Pfam" id="PF01526"/>
    </source>
</evidence>
<reference evidence="3 4" key="2">
    <citation type="journal article" date="2016" name="Genome Announc.">
        <title>Permanent Draft Genome Sequences for Two Variants of Frankia sp. Strain CpI1, the First Frankia Strain Isolated from Root Nodules of Comptonia peregrina.</title>
        <authorList>
            <person name="Oshone R."/>
            <person name="Hurst S.G.IV."/>
            <person name="Abebe-Akele F."/>
            <person name="Simpson S."/>
            <person name="Morris K."/>
            <person name="Thomas W.K."/>
            <person name="Tisa L.S."/>
        </authorList>
    </citation>
    <scope>NUCLEOTIDE SEQUENCE [LARGE SCALE GENOMIC DNA]</scope>
    <source>
        <strain evidence="4">CpI1-S</strain>
    </source>
</reference>
<feature type="compositionally biased region" description="Basic residues" evidence="1">
    <location>
        <begin position="1"/>
        <end position="14"/>
    </location>
</feature>
<reference evidence="4" key="1">
    <citation type="submission" date="2015-02" db="EMBL/GenBank/DDBJ databases">
        <title>Draft Genome of Frankia sp. CpI1-S.</title>
        <authorList>
            <person name="Oshone R.T."/>
            <person name="Ngom M."/>
            <person name="Ghodhbane-Gtari F."/>
            <person name="Gtari M."/>
            <person name="Morris K."/>
            <person name="Thomas K."/>
            <person name="Sen A."/>
            <person name="Tisa L.S."/>
        </authorList>
    </citation>
    <scope>NUCLEOTIDE SEQUENCE [LARGE SCALE GENOMIC DNA]</scope>
    <source>
        <strain evidence="4">CpI1-S</strain>
    </source>
</reference>
<dbReference type="GO" id="GO:0006313">
    <property type="term" value="P:DNA transposition"/>
    <property type="evidence" value="ECO:0007669"/>
    <property type="project" value="InterPro"/>
</dbReference>
<feature type="domain" description="Tn3 transposase DDE" evidence="2">
    <location>
        <begin position="22"/>
        <end position="69"/>
    </location>
</feature>